<dbReference type="RefSeq" id="WP_275816248.1">
    <property type="nucleotide sequence ID" value="NZ_BAAANM010000002.1"/>
</dbReference>
<evidence type="ECO:0000313" key="2">
    <source>
        <dbReference type="EMBL" id="MDF2257826.1"/>
    </source>
</evidence>
<keyword evidence="1" id="KW-0472">Membrane</keyword>
<dbReference type="Pfam" id="PF26627">
    <property type="entry name" value="MmpB"/>
    <property type="match status" value="1"/>
</dbReference>
<feature type="transmembrane region" description="Helical" evidence="1">
    <location>
        <begin position="20"/>
        <end position="40"/>
    </location>
</feature>
<keyword evidence="1" id="KW-0812">Transmembrane</keyword>
<name>A0ABT5Z1V3_9ACTN</name>
<evidence type="ECO:0000313" key="3">
    <source>
        <dbReference type="Proteomes" id="UP001220022"/>
    </source>
</evidence>
<dbReference type="InterPro" id="IPR058070">
    <property type="entry name" value="MmpB-like"/>
</dbReference>
<comment type="caution">
    <text evidence="2">The sequence shown here is derived from an EMBL/GenBank/DDBJ whole genome shotgun (WGS) entry which is preliminary data.</text>
</comment>
<keyword evidence="3" id="KW-1185">Reference proteome</keyword>
<proteinExistence type="predicted"/>
<keyword evidence="1" id="KW-1133">Transmembrane helix</keyword>
<accession>A0ABT5Z1V3</accession>
<organism evidence="2 3">
    <name type="scientific">Streptantibioticus ferralitis</name>
    <dbReference type="NCBI Taxonomy" id="236510"/>
    <lineage>
        <taxon>Bacteria</taxon>
        <taxon>Bacillati</taxon>
        <taxon>Actinomycetota</taxon>
        <taxon>Actinomycetes</taxon>
        <taxon>Kitasatosporales</taxon>
        <taxon>Streptomycetaceae</taxon>
        <taxon>Streptantibioticus</taxon>
    </lineage>
</organism>
<dbReference type="EMBL" id="JARHTQ010000012">
    <property type="protein sequence ID" value="MDF2257826.1"/>
    <property type="molecule type" value="Genomic_DNA"/>
</dbReference>
<gene>
    <name evidence="2" type="ORF">P2L57_19545</name>
</gene>
<dbReference type="Proteomes" id="UP001220022">
    <property type="component" value="Unassembled WGS sequence"/>
</dbReference>
<reference evidence="2 3" key="1">
    <citation type="submission" date="2023-03" db="EMBL/GenBank/DDBJ databases">
        <title>Draft genome sequence of type strain Streptomyces ferralitis JCM 14344.</title>
        <authorList>
            <person name="Klaysubun C."/>
            <person name="Duangmal K."/>
        </authorList>
    </citation>
    <scope>NUCLEOTIDE SEQUENCE [LARGE SCALE GENOMIC DNA]</scope>
    <source>
        <strain evidence="2 3">JCM 14344</strain>
    </source>
</reference>
<protein>
    <submittedName>
        <fullName evidence="2">Uncharacterized protein</fullName>
    </submittedName>
</protein>
<sequence>MLWSDRDEQPEEIQRAQAMLRRAGFMIAVVLPLIMAIAFCRG</sequence>
<evidence type="ECO:0000256" key="1">
    <source>
        <dbReference type="SAM" id="Phobius"/>
    </source>
</evidence>
<dbReference type="NCBIfam" id="NF047320">
    <property type="entry name" value="morpho_MmpB"/>
    <property type="match status" value="1"/>
</dbReference>